<dbReference type="SUPFAM" id="SSF55021">
    <property type="entry name" value="ACT-like"/>
    <property type="match status" value="2"/>
</dbReference>
<reference evidence="2 3" key="1">
    <citation type="journal article" date="2023" name="Environ Microbiome">
        <title>A coral-associated actinobacterium mitigates coral bleaching under heat stress.</title>
        <authorList>
            <person name="Li J."/>
            <person name="Zou Y."/>
            <person name="Li Q."/>
            <person name="Zhang J."/>
            <person name="Bourne D.G."/>
            <person name="Lyu Y."/>
            <person name="Liu C."/>
            <person name="Zhang S."/>
        </authorList>
    </citation>
    <scope>NUCLEOTIDE SEQUENCE [LARGE SCALE GENOMIC DNA]</scope>
    <source>
        <strain evidence="2 3">SCSIO 13291</strain>
    </source>
</reference>
<evidence type="ECO:0000313" key="3">
    <source>
        <dbReference type="Proteomes" id="UP001434337"/>
    </source>
</evidence>
<dbReference type="Gene3D" id="3.30.70.260">
    <property type="match status" value="2"/>
</dbReference>
<feature type="domain" description="ACT" evidence="1">
    <location>
        <begin position="2"/>
        <end position="74"/>
    </location>
</feature>
<dbReference type="InterPro" id="IPR002912">
    <property type="entry name" value="ACT_dom"/>
</dbReference>
<feature type="domain" description="ACT" evidence="1">
    <location>
        <begin position="87"/>
        <end position="166"/>
    </location>
</feature>
<dbReference type="PANTHER" id="PTHR34875:SF6">
    <property type="entry name" value="UPF0237 PROTEIN MJ1558"/>
    <property type="match status" value="1"/>
</dbReference>
<dbReference type="InterPro" id="IPR016867">
    <property type="entry name" value="GcvR"/>
</dbReference>
<name>A0ABZ3CBT1_9ACTN</name>
<dbReference type="EMBL" id="CP115965">
    <property type="protein sequence ID" value="WZX00239.1"/>
    <property type="molecule type" value="Genomic_DNA"/>
</dbReference>
<evidence type="ECO:0000313" key="2">
    <source>
        <dbReference type="EMBL" id="WZX00239.1"/>
    </source>
</evidence>
<dbReference type="PANTHER" id="PTHR34875">
    <property type="entry name" value="UPF0237 PROTEIN MJ1558"/>
    <property type="match status" value="1"/>
</dbReference>
<dbReference type="InterPro" id="IPR045865">
    <property type="entry name" value="ACT-like_dom_sf"/>
</dbReference>
<protein>
    <submittedName>
        <fullName evidence="2">ACT domain-containing protein</fullName>
    </submittedName>
</protein>
<dbReference type="Pfam" id="PF13740">
    <property type="entry name" value="ACT_6"/>
    <property type="match status" value="1"/>
</dbReference>
<dbReference type="PROSITE" id="PS51671">
    <property type="entry name" value="ACT"/>
    <property type="match status" value="2"/>
</dbReference>
<dbReference type="Pfam" id="PF01842">
    <property type="entry name" value="ACT"/>
    <property type="match status" value="1"/>
</dbReference>
<accession>A0ABZ3CBT1</accession>
<dbReference type="PIRSF" id="PIRSF028103">
    <property type="entry name" value="GcvR"/>
    <property type="match status" value="1"/>
</dbReference>
<dbReference type="InterPro" id="IPR050990">
    <property type="entry name" value="UPF0237/GcvR_regulator"/>
</dbReference>
<organism evidence="2 3">
    <name type="scientific">Propioniciclava soli</name>
    <dbReference type="NCBI Taxonomy" id="2775081"/>
    <lineage>
        <taxon>Bacteria</taxon>
        <taxon>Bacillati</taxon>
        <taxon>Actinomycetota</taxon>
        <taxon>Actinomycetes</taxon>
        <taxon>Propionibacteriales</taxon>
        <taxon>Propionibacteriaceae</taxon>
        <taxon>Propioniciclava</taxon>
    </lineage>
</organism>
<sequence>MVLTVIGEDRPGLVQTLADVVTAHGGNWERSRMTELAGLFAGIVVIEAPDDRGEAFRGALHELGGVLHVGVHHAPGRSDAPTGQVITLELLGNDRAGIVKEVAAVFSRHGVSIDELTTDTREAPMAGGVLFEARLVAPLSDATDLDALRADLERLADELMVDITLAAS</sequence>
<keyword evidence="3" id="KW-1185">Reference proteome</keyword>
<dbReference type="RefSeq" id="WP_232549367.1">
    <property type="nucleotide sequence ID" value="NZ_CP115965.1"/>
</dbReference>
<proteinExistence type="predicted"/>
<dbReference type="CDD" id="cd04869">
    <property type="entry name" value="ACT_GcvR_2"/>
    <property type="match status" value="1"/>
</dbReference>
<dbReference type="Proteomes" id="UP001434337">
    <property type="component" value="Chromosome"/>
</dbReference>
<evidence type="ECO:0000259" key="1">
    <source>
        <dbReference type="PROSITE" id="PS51671"/>
    </source>
</evidence>
<gene>
    <name evidence="2" type="ORF">PCC79_00470</name>
</gene>